<proteinExistence type="predicted"/>
<dbReference type="EMBL" id="JAOPHQ010004266">
    <property type="protein sequence ID" value="KAK0140216.1"/>
    <property type="molecule type" value="Genomic_DNA"/>
</dbReference>
<evidence type="ECO:0000313" key="2">
    <source>
        <dbReference type="EMBL" id="KAK0140216.1"/>
    </source>
</evidence>
<organism evidence="2 3">
    <name type="scientific">Merluccius polli</name>
    <name type="common">Benguela hake</name>
    <name type="synonym">Merluccius cadenati</name>
    <dbReference type="NCBI Taxonomy" id="89951"/>
    <lineage>
        <taxon>Eukaryota</taxon>
        <taxon>Metazoa</taxon>
        <taxon>Chordata</taxon>
        <taxon>Craniata</taxon>
        <taxon>Vertebrata</taxon>
        <taxon>Euteleostomi</taxon>
        <taxon>Actinopterygii</taxon>
        <taxon>Neopterygii</taxon>
        <taxon>Teleostei</taxon>
        <taxon>Neoteleostei</taxon>
        <taxon>Acanthomorphata</taxon>
        <taxon>Zeiogadaria</taxon>
        <taxon>Gadariae</taxon>
        <taxon>Gadiformes</taxon>
        <taxon>Gadoidei</taxon>
        <taxon>Merlucciidae</taxon>
        <taxon>Merluccius</taxon>
    </lineage>
</organism>
<evidence type="ECO:0000256" key="1">
    <source>
        <dbReference type="SAM" id="MobiDB-lite"/>
    </source>
</evidence>
<protein>
    <submittedName>
        <fullName evidence="2">Uncharacterized protein</fullName>
    </submittedName>
</protein>
<reference evidence="2" key="1">
    <citation type="journal article" date="2023" name="Front. Mar. Sci.">
        <title>A new Merluccius polli reference genome to investigate the effects of global change in West African waters.</title>
        <authorList>
            <person name="Mateo J.L."/>
            <person name="Blanco-Fernandez C."/>
            <person name="Garcia-Vazquez E."/>
            <person name="Machado-Schiaffino G."/>
        </authorList>
    </citation>
    <scope>NUCLEOTIDE SEQUENCE</scope>
    <source>
        <strain evidence="2">C29</strain>
        <tissue evidence="2">Fin</tissue>
    </source>
</reference>
<dbReference type="AlphaFoldDB" id="A0AA47MHK2"/>
<keyword evidence="3" id="KW-1185">Reference proteome</keyword>
<sequence length="404" mass="44697">MLSFPPHCTHHLQPLDKAVYGLLKRAFNDGDGHVALLASPLNVKQGFTSTGIWQYKPDIFTKEHFAPALVTDRPPETSLPSAADIQPQLDSSNITLAGPSLDNVSSPEPATSTVATAGAFTLTFSQTELATATLVNADLSAASSSSTLPRPIVKLNSEGIEEVTLTLVPLSMHEEEVVTAQDPVPEFSPEVIRPHPKAGPRKKNRQHRKKRTSTILTDTPEKEALEEEKKQSLLKVKRKIILVKTSLQRSTSPQHWPIVKLNSEGIEEVTLTLVPLSMHEEEVVTAQDPVPEFSPEVIRPHPKAGPRKKNRQHRKKRTSAILTDTPEKEALEEEKKQSLLKVKRKIILVKKEGGKQKKSTDDSKCLVCGEWFSRSKPGELWVSCMWSHAECTAGGQSYICHHCE</sequence>
<feature type="compositionally biased region" description="Basic residues" evidence="1">
    <location>
        <begin position="300"/>
        <end position="318"/>
    </location>
</feature>
<gene>
    <name evidence="2" type="ORF">N1851_022870</name>
</gene>
<comment type="caution">
    <text evidence="2">The sequence shown here is derived from an EMBL/GenBank/DDBJ whole genome shotgun (WGS) entry which is preliminary data.</text>
</comment>
<name>A0AA47MHK2_MERPO</name>
<evidence type="ECO:0000313" key="3">
    <source>
        <dbReference type="Proteomes" id="UP001174136"/>
    </source>
</evidence>
<feature type="compositionally biased region" description="Basic residues" evidence="1">
    <location>
        <begin position="194"/>
        <end position="212"/>
    </location>
</feature>
<accession>A0AA47MHK2</accession>
<dbReference type="Proteomes" id="UP001174136">
    <property type="component" value="Unassembled WGS sequence"/>
</dbReference>
<feature type="region of interest" description="Disordered" evidence="1">
    <location>
        <begin position="180"/>
        <end position="223"/>
    </location>
</feature>
<feature type="region of interest" description="Disordered" evidence="1">
    <location>
        <begin position="289"/>
        <end position="324"/>
    </location>
</feature>